<dbReference type="PANTHER" id="PTHR10811">
    <property type="entry name" value="FRINGE-RELATED"/>
    <property type="match status" value="1"/>
</dbReference>
<dbReference type="AlphaFoldDB" id="B4MUY6"/>
<organism evidence="13 14">
    <name type="scientific">Drosophila willistoni</name>
    <name type="common">Fruit fly</name>
    <dbReference type="NCBI Taxonomy" id="7260"/>
    <lineage>
        <taxon>Eukaryota</taxon>
        <taxon>Metazoa</taxon>
        <taxon>Ecdysozoa</taxon>
        <taxon>Arthropoda</taxon>
        <taxon>Hexapoda</taxon>
        <taxon>Insecta</taxon>
        <taxon>Pterygota</taxon>
        <taxon>Neoptera</taxon>
        <taxon>Endopterygota</taxon>
        <taxon>Diptera</taxon>
        <taxon>Brachycera</taxon>
        <taxon>Muscomorpha</taxon>
        <taxon>Ephydroidea</taxon>
        <taxon>Drosophilidae</taxon>
        <taxon>Drosophila</taxon>
        <taxon>Sophophora</taxon>
    </lineage>
</organism>
<name>B4MUY6_DROWI</name>
<dbReference type="eggNOG" id="KOG2246">
    <property type="taxonomic scope" value="Eukaryota"/>
</dbReference>
<dbReference type="EMBL" id="CH963857">
    <property type="protein sequence ID" value="EDW76331.2"/>
    <property type="molecule type" value="Genomic_DNA"/>
</dbReference>
<keyword evidence="11" id="KW-0732">Signal</keyword>
<dbReference type="Gene3D" id="3.90.550.50">
    <property type="match status" value="1"/>
</dbReference>
<evidence type="ECO:0000256" key="1">
    <source>
        <dbReference type="ARBA" id="ARBA00004606"/>
    </source>
</evidence>
<feature type="compositionally biased region" description="Basic and acidic residues" evidence="10">
    <location>
        <begin position="524"/>
        <end position="534"/>
    </location>
</feature>
<evidence type="ECO:0000256" key="4">
    <source>
        <dbReference type="ARBA" id="ARBA00022679"/>
    </source>
</evidence>
<evidence type="ECO:0000256" key="7">
    <source>
        <dbReference type="ARBA" id="ARBA00022989"/>
    </source>
</evidence>
<keyword evidence="3" id="KW-0328">Glycosyltransferase</keyword>
<evidence type="ECO:0000256" key="2">
    <source>
        <dbReference type="ARBA" id="ARBA00008661"/>
    </source>
</evidence>
<keyword evidence="8" id="KW-0472">Membrane</keyword>
<feature type="domain" description="Fringe-like glycosyltransferase" evidence="12">
    <location>
        <begin position="297"/>
        <end position="506"/>
    </location>
</feature>
<keyword evidence="7" id="KW-1133">Transmembrane helix</keyword>
<protein>
    <recommendedName>
        <fullName evidence="12">Fringe-like glycosyltransferase domain-containing protein</fullName>
    </recommendedName>
</protein>
<dbReference type="GO" id="GO:0016757">
    <property type="term" value="F:glycosyltransferase activity"/>
    <property type="evidence" value="ECO:0007669"/>
    <property type="project" value="UniProtKB-KW"/>
</dbReference>
<feature type="signal peptide" evidence="11">
    <location>
        <begin position="1"/>
        <end position="21"/>
    </location>
</feature>
<evidence type="ECO:0000256" key="3">
    <source>
        <dbReference type="ARBA" id="ARBA00022676"/>
    </source>
</evidence>
<gene>
    <name evidence="13" type="primary">Dwil\GK15400</name>
    <name evidence="13" type="ORF">Dwil_GK15400</name>
</gene>
<reference evidence="13 14" key="1">
    <citation type="journal article" date="2007" name="Nature">
        <title>Evolution of genes and genomes on the Drosophila phylogeny.</title>
        <authorList>
            <consortium name="Drosophila 12 Genomes Consortium"/>
            <person name="Clark A.G."/>
            <person name="Eisen M.B."/>
            <person name="Smith D.R."/>
            <person name="Bergman C.M."/>
            <person name="Oliver B."/>
            <person name="Markow T.A."/>
            <person name="Kaufman T.C."/>
            <person name="Kellis M."/>
            <person name="Gelbart W."/>
            <person name="Iyer V.N."/>
            <person name="Pollard D.A."/>
            <person name="Sackton T.B."/>
            <person name="Larracuente A.M."/>
            <person name="Singh N.D."/>
            <person name="Abad J.P."/>
            <person name="Abt D.N."/>
            <person name="Adryan B."/>
            <person name="Aguade M."/>
            <person name="Akashi H."/>
            <person name="Anderson W.W."/>
            <person name="Aquadro C.F."/>
            <person name="Ardell D.H."/>
            <person name="Arguello R."/>
            <person name="Artieri C.G."/>
            <person name="Barbash D.A."/>
            <person name="Barker D."/>
            <person name="Barsanti P."/>
            <person name="Batterham P."/>
            <person name="Batzoglou S."/>
            <person name="Begun D."/>
            <person name="Bhutkar A."/>
            <person name="Blanco E."/>
            <person name="Bosak S.A."/>
            <person name="Bradley R.K."/>
            <person name="Brand A.D."/>
            <person name="Brent M.R."/>
            <person name="Brooks A.N."/>
            <person name="Brown R.H."/>
            <person name="Butlin R.K."/>
            <person name="Caggese C."/>
            <person name="Calvi B.R."/>
            <person name="Bernardo de Carvalho A."/>
            <person name="Caspi A."/>
            <person name="Castrezana S."/>
            <person name="Celniker S.E."/>
            <person name="Chang J.L."/>
            <person name="Chapple C."/>
            <person name="Chatterji S."/>
            <person name="Chinwalla A."/>
            <person name="Civetta A."/>
            <person name="Clifton S.W."/>
            <person name="Comeron J.M."/>
            <person name="Costello J.C."/>
            <person name="Coyne J.A."/>
            <person name="Daub J."/>
            <person name="David R.G."/>
            <person name="Delcher A.L."/>
            <person name="Delehaunty K."/>
            <person name="Do C.B."/>
            <person name="Ebling H."/>
            <person name="Edwards K."/>
            <person name="Eickbush T."/>
            <person name="Evans J.D."/>
            <person name="Filipski A."/>
            <person name="Findeiss S."/>
            <person name="Freyhult E."/>
            <person name="Fulton L."/>
            <person name="Fulton R."/>
            <person name="Garcia A.C."/>
            <person name="Gardiner A."/>
            <person name="Garfield D.A."/>
            <person name="Garvin B.E."/>
            <person name="Gibson G."/>
            <person name="Gilbert D."/>
            <person name="Gnerre S."/>
            <person name="Godfrey J."/>
            <person name="Good R."/>
            <person name="Gotea V."/>
            <person name="Gravely B."/>
            <person name="Greenberg A.J."/>
            <person name="Griffiths-Jones S."/>
            <person name="Gross S."/>
            <person name="Guigo R."/>
            <person name="Gustafson E.A."/>
            <person name="Haerty W."/>
            <person name="Hahn M.W."/>
            <person name="Halligan D.L."/>
            <person name="Halpern A.L."/>
            <person name="Halter G.M."/>
            <person name="Han M.V."/>
            <person name="Heger A."/>
            <person name="Hillier L."/>
            <person name="Hinrichs A.S."/>
            <person name="Holmes I."/>
            <person name="Hoskins R.A."/>
            <person name="Hubisz M.J."/>
            <person name="Hultmark D."/>
            <person name="Huntley M.A."/>
            <person name="Jaffe D.B."/>
            <person name="Jagadeeshan S."/>
            <person name="Jeck W.R."/>
            <person name="Johnson J."/>
            <person name="Jones C.D."/>
            <person name="Jordan W.C."/>
            <person name="Karpen G.H."/>
            <person name="Kataoka E."/>
            <person name="Keightley P.D."/>
            <person name="Kheradpour P."/>
            <person name="Kirkness E.F."/>
            <person name="Koerich L.B."/>
            <person name="Kristiansen K."/>
            <person name="Kudrna D."/>
            <person name="Kulathinal R.J."/>
            <person name="Kumar S."/>
            <person name="Kwok R."/>
            <person name="Lander E."/>
            <person name="Langley C.H."/>
            <person name="Lapoint R."/>
            <person name="Lazzaro B.P."/>
            <person name="Lee S.J."/>
            <person name="Levesque L."/>
            <person name="Li R."/>
            <person name="Lin C.F."/>
            <person name="Lin M.F."/>
            <person name="Lindblad-Toh K."/>
            <person name="Llopart A."/>
            <person name="Long M."/>
            <person name="Low L."/>
            <person name="Lozovsky E."/>
            <person name="Lu J."/>
            <person name="Luo M."/>
            <person name="Machado C.A."/>
            <person name="Makalowski W."/>
            <person name="Marzo M."/>
            <person name="Matsuda M."/>
            <person name="Matzkin L."/>
            <person name="McAllister B."/>
            <person name="McBride C.S."/>
            <person name="McKernan B."/>
            <person name="McKernan K."/>
            <person name="Mendez-Lago M."/>
            <person name="Minx P."/>
            <person name="Mollenhauer M.U."/>
            <person name="Montooth K."/>
            <person name="Mount S.M."/>
            <person name="Mu X."/>
            <person name="Myers E."/>
            <person name="Negre B."/>
            <person name="Newfeld S."/>
            <person name="Nielsen R."/>
            <person name="Noor M.A."/>
            <person name="O'Grady P."/>
            <person name="Pachter L."/>
            <person name="Papaceit M."/>
            <person name="Parisi M.J."/>
            <person name="Parisi M."/>
            <person name="Parts L."/>
            <person name="Pedersen J.S."/>
            <person name="Pesole G."/>
            <person name="Phillippy A.M."/>
            <person name="Ponting C.P."/>
            <person name="Pop M."/>
            <person name="Porcelli D."/>
            <person name="Powell J.R."/>
            <person name="Prohaska S."/>
            <person name="Pruitt K."/>
            <person name="Puig M."/>
            <person name="Quesneville H."/>
            <person name="Ram K.R."/>
            <person name="Rand D."/>
            <person name="Rasmussen M.D."/>
            <person name="Reed L.K."/>
            <person name="Reenan R."/>
            <person name="Reily A."/>
            <person name="Remington K.A."/>
            <person name="Rieger T.T."/>
            <person name="Ritchie M.G."/>
            <person name="Robin C."/>
            <person name="Rogers Y.H."/>
            <person name="Rohde C."/>
            <person name="Rozas J."/>
            <person name="Rubenfield M.J."/>
            <person name="Ruiz A."/>
            <person name="Russo S."/>
            <person name="Salzberg S.L."/>
            <person name="Sanchez-Gracia A."/>
            <person name="Saranga D.J."/>
            <person name="Sato H."/>
            <person name="Schaeffer S.W."/>
            <person name="Schatz M.C."/>
            <person name="Schlenke T."/>
            <person name="Schwartz R."/>
            <person name="Segarra C."/>
            <person name="Singh R.S."/>
            <person name="Sirot L."/>
            <person name="Sirota M."/>
            <person name="Sisneros N.B."/>
            <person name="Smith C.D."/>
            <person name="Smith T.F."/>
            <person name="Spieth J."/>
            <person name="Stage D.E."/>
            <person name="Stark A."/>
            <person name="Stephan W."/>
            <person name="Strausberg R.L."/>
            <person name="Strempel S."/>
            <person name="Sturgill D."/>
            <person name="Sutton G."/>
            <person name="Sutton G.G."/>
            <person name="Tao W."/>
            <person name="Teichmann S."/>
            <person name="Tobari Y.N."/>
            <person name="Tomimura Y."/>
            <person name="Tsolas J.M."/>
            <person name="Valente V.L."/>
            <person name="Venter E."/>
            <person name="Venter J.C."/>
            <person name="Vicario S."/>
            <person name="Vieira F.G."/>
            <person name="Vilella A.J."/>
            <person name="Villasante A."/>
            <person name="Walenz B."/>
            <person name="Wang J."/>
            <person name="Wasserman M."/>
            <person name="Watts T."/>
            <person name="Wilson D."/>
            <person name="Wilson R.K."/>
            <person name="Wing R.A."/>
            <person name="Wolfner M.F."/>
            <person name="Wong A."/>
            <person name="Wong G.K."/>
            <person name="Wu C.I."/>
            <person name="Wu G."/>
            <person name="Yamamoto D."/>
            <person name="Yang H.P."/>
            <person name="Yang S.P."/>
            <person name="Yorke J.A."/>
            <person name="Yoshida K."/>
            <person name="Zdobnov E."/>
            <person name="Zhang P."/>
            <person name="Zhang Y."/>
            <person name="Zimin A.V."/>
            <person name="Baldwin J."/>
            <person name="Abdouelleil A."/>
            <person name="Abdulkadir J."/>
            <person name="Abebe A."/>
            <person name="Abera B."/>
            <person name="Abreu J."/>
            <person name="Acer S.C."/>
            <person name="Aftuck L."/>
            <person name="Alexander A."/>
            <person name="An P."/>
            <person name="Anderson E."/>
            <person name="Anderson S."/>
            <person name="Arachi H."/>
            <person name="Azer M."/>
            <person name="Bachantsang P."/>
            <person name="Barry A."/>
            <person name="Bayul T."/>
            <person name="Berlin A."/>
            <person name="Bessette D."/>
            <person name="Bloom T."/>
            <person name="Blye J."/>
            <person name="Boguslavskiy L."/>
            <person name="Bonnet C."/>
            <person name="Boukhgalter B."/>
            <person name="Bourzgui I."/>
            <person name="Brown A."/>
            <person name="Cahill P."/>
            <person name="Channer S."/>
            <person name="Cheshatsang Y."/>
            <person name="Chuda L."/>
            <person name="Citroen M."/>
            <person name="Collymore A."/>
            <person name="Cooke P."/>
            <person name="Costello M."/>
            <person name="D'Aco K."/>
            <person name="Daza R."/>
            <person name="De Haan G."/>
            <person name="DeGray S."/>
            <person name="DeMaso C."/>
            <person name="Dhargay N."/>
            <person name="Dooley K."/>
            <person name="Dooley E."/>
            <person name="Doricent M."/>
            <person name="Dorje P."/>
            <person name="Dorjee K."/>
            <person name="Dupes A."/>
            <person name="Elong R."/>
            <person name="Falk J."/>
            <person name="Farina A."/>
            <person name="Faro S."/>
            <person name="Ferguson D."/>
            <person name="Fisher S."/>
            <person name="Foley C.D."/>
            <person name="Franke A."/>
            <person name="Friedrich D."/>
            <person name="Gadbois L."/>
            <person name="Gearin G."/>
            <person name="Gearin C.R."/>
            <person name="Giannoukos G."/>
            <person name="Goode T."/>
            <person name="Graham J."/>
            <person name="Grandbois E."/>
            <person name="Grewal S."/>
            <person name="Gyaltsen K."/>
            <person name="Hafez N."/>
            <person name="Hagos B."/>
            <person name="Hall J."/>
            <person name="Henson C."/>
            <person name="Hollinger A."/>
            <person name="Honan T."/>
            <person name="Huard M.D."/>
            <person name="Hughes L."/>
            <person name="Hurhula B."/>
            <person name="Husby M.E."/>
            <person name="Kamat A."/>
            <person name="Kanga B."/>
            <person name="Kashin S."/>
            <person name="Khazanovich D."/>
            <person name="Kisner P."/>
            <person name="Lance K."/>
            <person name="Lara M."/>
            <person name="Lee W."/>
            <person name="Lennon N."/>
            <person name="Letendre F."/>
            <person name="LeVine R."/>
            <person name="Lipovsky A."/>
            <person name="Liu X."/>
            <person name="Liu J."/>
            <person name="Liu S."/>
            <person name="Lokyitsang T."/>
            <person name="Lokyitsang Y."/>
            <person name="Lubonja R."/>
            <person name="Lui A."/>
            <person name="MacDonald P."/>
            <person name="Magnisalis V."/>
            <person name="Maru K."/>
            <person name="Matthews C."/>
            <person name="McCusker W."/>
            <person name="McDonough S."/>
            <person name="Mehta T."/>
            <person name="Meldrim J."/>
            <person name="Meneus L."/>
            <person name="Mihai O."/>
            <person name="Mihalev A."/>
            <person name="Mihova T."/>
            <person name="Mittelman R."/>
            <person name="Mlenga V."/>
            <person name="Montmayeur A."/>
            <person name="Mulrain L."/>
            <person name="Navidi A."/>
            <person name="Naylor J."/>
            <person name="Negash T."/>
            <person name="Nguyen T."/>
            <person name="Nguyen N."/>
            <person name="Nicol R."/>
            <person name="Norbu C."/>
            <person name="Norbu N."/>
            <person name="Novod N."/>
            <person name="O'Neill B."/>
            <person name="Osman S."/>
            <person name="Markiewicz E."/>
            <person name="Oyono O.L."/>
            <person name="Patti C."/>
            <person name="Phunkhang P."/>
            <person name="Pierre F."/>
            <person name="Priest M."/>
            <person name="Raghuraman S."/>
            <person name="Rege F."/>
            <person name="Reyes R."/>
            <person name="Rise C."/>
            <person name="Rogov P."/>
            <person name="Ross K."/>
            <person name="Ryan E."/>
            <person name="Settipalli S."/>
            <person name="Shea T."/>
            <person name="Sherpa N."/>
            <person name="Shi L."/>
            <person name="Shih D."/>
            <person name="Sparrow T."/>
            <person name="Spaulding J."/>
            <person name="Stalker J."/>
            <person name="Stange-Thomann N."/>
            <person name="Stavropoulos S."/>
            <person name="Stone C."/>
            <person name="Strader C."/>
            <person name="Tesfaye S."/>
            <person name="Thomson T."/>
            <person name="Thoulutsang Y."/>
            <person name="Thoulutsang D."/>
            <person name="Topham K."/>
            <person name="Topping I."/>
            <person name="Tsamla T."/>
            <person name="Vassiliev H."/>
            <person name="Vo A."/>
            <person name="Wangchuk T."/>
            <person name="Wangdi T."/>
            <person name="Weiand M."/>
            <person name="Wilkinson J."/>
            <person name="Wilson A."/>
            <person name="Yadav S."/>
            <person name="Young G."/>
            <person name="Yu Q."/>
            <person name="Zembek L."/>
            <person name="Zhong D."/>
            <person name="Zimmer A."/>
            <person name="Zwirko Z."/>
            <person name="Jaffe D.B."/>
            <person name="Alvarez P."/>
            <person name="Brockman W."/>
            <person name="Butler J."/>
            <person name="Chin C."/>
            <person name="Gnerre S."/>
            <person name="Grabherr M."/>
            <person name="Kleber M."/>
            <person name="Mauceli E."/>
            <person name="MacCallum I."/>
        </authorList>
    </citation>
    <scope>NUCLEOTIDE SEQUENCE [LARGE SCALE GENOMIC DNA]</scope>
    <source>
        <strain evidence="14">Tucson 14030-0811.24</strain>
    </source>
</reference>
<dbReference type="OrthoDB" id="421979at2759"/>
<keyword evidence="4" id="KW-0808">Transferase</keyword>
<comment type="similarity">
    <text evidence="2">Belongs to the glycosyltransferase 31 family.</text>
</comment>
<dbReference type="InParanoid" id="B4MUY6"/>
<dbReference type="FunFam" id="3.90.550.50:FF:000008">
    <property type="entry name" value="Beta-1,3-glucosyltransferase"/>
    <property type="match status" value="1"/>
</dbReference>
<evidence type="ECO:0000313" key="14">
    <source>
        <dbReference type="Proteomes" id="UP000007798"/>
    </source>
</evidence>
<evidence type="ECO:0000259" key="12">
    <source>
        <dbReference type="Pfam" id="PF02434"/>
    </source>
</evidence>
<evidence type="ECO:0000256" key="9">
    <source>
        <dbReference type="ARBA" id="ARBA00037847"/>
    </source>
</evidence>
<dbReference type="HOGENOM" id="CLU_030081_1_1_1"/>
<dbReference type="STRING" id="7260.B4MUY6"/>
<dbReference type="FunCoup" id="B4MUY6">
    <property type="interactions" value="38"/>
</dbReference>
<feature type="compositionally biased region" description="Polar residues" evidence="10">
    <location>
        <begin position="535"/>
        <end position="546"/>
    </location>
</feature>
<dbReference type="GO" id="GO:0016020">
    <property type="term" value="C:membrane"/>
    <property type="evidence" value="ECO:0007669"/>
    <property type="project" value="UniProtKB-SubCell"/>
</dbReference>
<dbReference type="Pfam" id="PF02434">
    <property type="entry name" value="Fringe"/>
    <property type="match status" value="1"/>
</dbReference>
<feature type="chain" id="PRO_5006458078" description="Fringe-like glycosyltransferase domain-containing protein" evidence="11">
    <location>
        <begin position="22"/>
        <end position="568"/>
    </location>
</feature>
<evidence type="ECO:0000256" key="11">
    <source>
        <dbReference type="SAM" id="SignalP"/>
    </source>
</evidence>
<dbReference type="InterPro" id="IPR003378">
    <property type="entry name" value="Fringe-like_glycosylTrfase"/>
</dbReference>
<evidence type="ECO:0000256" key="5">
    <source>
        <dbReference type="ARBA" id="ARBA00022692"/>
    </source>
</evidence>
<comment type="subcellular location">
    <subcellularLocation>
        <location evidence="9">Endomembrane system</location>
        <topology evidence="9">Single-pass membrane protein</topology>
    </subcellularLocation>
    <subcellularLocation>
        <location evidence="1">Membrane</location>
        <topology evidence="1">Single-pass type II membrane protein</topology>
    </subcellularLocation>
</comment>
<proteinExistence type="inferred from homology"/>
<evidence type="ECO:0000256" key="6">
    <source>
        <dbReference type="ARBA" id="ARBA00022968"/>
    </source>
</evidence>
<feature type="region of interest" description="Disordered" evidence="10">
    <location>
        <begin position="523"/>
        <end position="552"/>
    </location>
</feature>
<sequence length="568" mass="64009">MYSKPYYLLSVLWLSLSLSYGSEVLIMITCPPHPHHVHENCFALAKSLRTQQQHMELASGGVPGDYVIKVHIMHELFNYWTLLYSLPNLRTQTRLLNADTEWIIWCQHNTHVSSLQGLLEQLQRQNAQELSYYGHALYDSEATIVHHFAYYKNPTWFPYPMLSAGLVFTGHLLRSLAELVALNAQNVSRHSEFSIDASHELARFIFDNFTPDQHLAGDILKRKIILKSATYICPAATKASLASQEMSPERTKRRIKDNMDMGCAMHAKPDIALTMPPPLSTASPVTVTTGNSKNCVHTTGSHIYFAIKTCAKFHKERIPIIERTWAIDAMNRRYYSDMADSGIPTISTGIPNVPTGHCSKTLAILQLSLKDINEQMNMSVRWLMLVDDDTLLSVPRLGALLSCYNHTENIYVGERYGYRLYAPDGFNYHTGGAGIVFSLPLVRLIVERCSCPTANAPDDMILGYCLQALGVWAIPANGLHQARPQDYARELLQQNLALSFHKFSNTQPEQTYKRWLGGSGGNESLHHAQLDHKNNNNNDHGQQATSEHFRDPLQLPIMMAANGKHLDL</sequence>
<dbReference type="GO" id="GO:0012505">
    <property type="term" value="C:endomembrane system"/>
    <property type="evidence" value="ECO:0007669"/>
    <property type="project" value="UniProtKB-SubCell"/>
</dbReference>
<evidence type="ECO:0000256" key="8">
    <source>
        <dbReference type="ARBA" id="ARBA00023136"/>
    </source>
</evidence>
<keyword evidence="14" id="KW-1185">Reference proteome</keyword>
<accession>B4MUY6</accession>
<evidence type="ECO:0000313" key="13">
    <source>
        <dbReference type="EMBL" id="EDW76331.2"/>
    </source>
</evidence>
<dbReference type="Proteomes" id="UP000007798">
    <property type="component" value="Unassembled WGS sequence"/>
</dbReference>
<dbReference type="SMR" id="B4MUY6"/>
<keyword evidence="5" id="KW-0812">Transmembrane</keyword>
<evidence type="ECO:0000256" key="10">
    <source>
        <dbReference type="SAM" id="MobiDB-lite"/>
    </source>
</evidence>
<keyword evidence="6" id="KW-0735">Signal-anchor</keyword>